<evidence type="ECO:0000313" key="14">
    <source>
        <dbReference type="Proteomes" id="UP001434883"/>
    </source>
</evidence>
<feature type="compositionally biased region" description="Basic and acidic residues" evidence="11">
    <location>
        <begin position="449"/>
        <end position="464"/>
    </location>
</feature>
<keyword evidence="9" id="KW-0539">Nucleus</keyword>
<feature type="region of interest" description="Disordered" evidence="11">
    <location>
        <begin position="535"/>
        <end position="603"/>
    </location>
</feature>
<keyword evidence="6" id="KW-0805">Transcription regulation</keyword>
<keyword evidence="14" id="KW-1185">Reference proteome</keyword>
<dbReference type="PANTHER" id="PTHR14678">
    <property type="entry name" value="PROLINE-RICH PROTEIN 35-RELATED"/>
    <property type="match status" value="1"/>
</dbReference>
<evidence type="ECO:0000259" key="12">
    <source>
        <dbReference type="Pfam" id="PF15269"/>
    </source>
</evidence>
<name>A0ABV0RC31_9TELE</name>
<evidence type="ECO:0000256" key="5">
    <source>
        <dbReference type="ARBA" id="ARBA00022833"/>
    </source>
</evidence>
<feature type="domain" description="Zinc finger protein 750-like zinc finger" evidence="12">
    <location>
        <begin position="5"/>
        <end position="58"/>
    </location>
</feature>
<evidence type="ECO:0000256" key="1">
    <source>
        <dbReference type="ARBA" id="ARBA00004123"/>
    </source>
</evidence>
<evidence type="ECO:0000256" key="7">
    <source>
        <dbReference type="ARBA" id="ARBA00023159"/>
    </source>
</evidence>
<evidence type="ECO:0000256" key="10">
    <source>
        <dbReference type="ARBA" id="ARBA00040216"/>
    </source>
</evidence>
<keyword evidence="8" id="KW-0804">Transcription</keyword>
<reference evidence="13 14" key="1">
    <citation type="submission" date="2021-06" db="EMBL/GenBank/DDBJ databases">
        <authorList>
            <person name="Palmer J.M."/>
        </authorList>
    </citation>
    <scope>NUCLEOTIDE SEQUENCE [LARGE SCALE GENOMIC DNA]</scope>
    <source>
        <strain evidence="13 14">XC_2019</strain>
        <tissue evidence="13">Muscle</tissue>
    </source>
</reference>
<protein>
    <recommendedName>
        <fullName evidence="10">Zinc finger protein 750</fullName>
    </recommendedName>
</protein>
<feature type="compositionally biased region" description="Basic and acidic residues" evidence="11">
    <location>
        <begin position="330"/>
        <end position="345"/>
    </location>
</feature>
<evidence type="ECO:0000256" key="9">
    <source>
        <dbReference type="ARBA" id="ARBA00023242"/>
    </source>
</evidence>
<comment type="subcellular location">
    <subcellularLocation>
        <location evidence="1">Nucleus</location>
    </subcellularLocation>
</comment>
<feature type="compositionally biased region" description="Polar residues" evidence="11">
    <location>
        <begin position="121"/>
        <end position="133"/>
    </location>
</feature>
<feature type="compositionally biased region" description="Basic and acidic residues" evidence="11">
    <location>
        <begin position="134"/>
        <end position="148"/>
    </location>
</feature>
<keyword evidence="4" id="KW-0221">Differentiation</keyword>
<dbReference type="InterPro" id="IPR039363">
    <property type="entry name" value="ZNF750"/>
</dbReference>
<proteinExistence type="predicted"/>
<dbReference type="Pfam" id="PF15269">
    <property type="entry name" value="zf-C2H2_7"/>
    <property type="match status" value="1"/>
</dbReference>
<evidence type="ECO:0000256" key="4">
    <source>
        <dbReference type="ARBA" id="ARBA00022782"/>
    </source>
</evidence>
<keyword evidence="2" id="KW-0479">Metal-binding</keyword>
<gene>
    <name evidence="13" type="ORF">XENOCAPTIV_000446</name>
</gene>
<organism evidence="13 14">
    <name type="scientific">Xenoophorus captivus</name>
    <dbReference type="NCBI Taxonomy" id="1517983"/>
    <lineage>
        <taxon>Eukaryota</taxon>
        <taxon>Metazoa</taxon>
        <taxon>Chordata</taxon>
        <taxon>Craniata</taxon>
        <taxon>Vertebrata</taxon>
        <taxon>Euteleostomi</taxon>
        <taxon>Actinopterygii</taxon>
        <taxon>Neopterygii</taxon>
        <taxon>Teleostei</taxon>
        <taxon>Neoteleostei</taxon>
        <taxon>Acanthomorphata</taxon>
        <taxon>Ovalentaria</taxon>
        <taxon>Atherinomorphae</taxon>
        <taxon>Cyprinodontiformes</taxon>
        <taxon>Goodeidae</taxon>
        <taxon>Xenoophorus</taxon>
    </lineage>
</organism>
<comment type="caution">
    <text evidence="13">The sequence shown here is derived from an EMBL/GenBank/DDBJ whole genome shotgun (WGS) entry which is preliminary data.</text>
</comment>
<evidence type="ECO:0000256" key="11">
    <source>
        <dbReference type="SAM" id="MobiDB-lite"/>
    </source>
</evidence>
<evidence type="ECO:0000256" key="3">
    <source>
        <dbReference type="ARBA" id="ARBA00022771"/>
    </source>
</evidence>
<dbReference type="InterPro" id="IPR039064">
    <property type="entry name" value="ZNF750_Znf"/>
</dbReference>
<evidence type="ECO:0000256" key="6">
    <source>
        <dbReference type="ARBA" id="ARBA00023015"/>
    </source>
</evidence>
<feature type="region of interest" description="Disordered" evidence="11">
    <location>
        <begin position="319"/>
        <end position="359"/>
    </location>
</feature>
<accession>A0ABV0RC31</accession>
<dbReference type="EMBL" id="JAHRIN010042021">
    <property type="protein sequence ID" value="MEQ2205242.1"/>
    <property type="molecule type" value="Genomic_DNA"/>
</dbReference>
<evidence type="ECO:0000313" key="13">
    <source>
        <dbReference type="EMBL" id="MEQ2205242.1"/>
    </source>
</evidence>
<feature type="compositionally biased region" description="Polar residues" evidence="11">
    <location>
        <begin position="549"/>
        <end position="559"/>
    </location>
</feature>
<keyword evidence="3" id="KW-0863">Zinc-finger</keyword>
<evidence type="ECO:0000256" key="2">
    <source>
        <dbReference type="ARBA" id="ARBA00022723"/>
    </source>
</evidence>
<keyword evidence="7" id="KW-0010">Activator</keyword>
<dbReference type="Proteomes" id="UP001434883">
    <property type="component" value="Unassembled WGS sequence"/>
</dbReference>
<keyword evidence="5" id="KW-0862">Zinc</keyword>
<feature type="compositionally biased region" description="Basic and acidic residues" evidence="11">
    <location>
        <begin position="96"/>
        <end position="105"/>
    </location>
</feature>
<feature type="region of interest" description="Disordered" evidence="11">
    <location>
        <begin position="412"/>
        <end position="464"/>
    </location>
</feature>
<sequence length="603" mass="67381">METDQERKPKRPHYIPRPPGKPFKYQCFQCPFTCNEKSHLFNHMKYNLCQNSISLVTQKNGHTPRQIKAVAKVVSVKSKDCTNVLPAVRSISPEKQGMEEKKEESRDDTEELDVGCDSPVNKDNQSVAKPNTISDREIAENDETKDLPRPSAFSPVTPNRDGAEALVSTVQRREDSPASNINPPTNPWGRTLPFKSFTPLMAPEYAPYFMPERPLYPPYYLSRHIPVNDPNTPSFQPDFIDPQRSLVQPPLAPPLGAPFPPYPYRYCHTLHPATPLPYALYRPDELSMPIKGHRYFPLDGYGQSFGHKDYDLYMYSHSSHNSAHSSAQGESHHGQNADKATRLSPKEGCSALGSPDRPSQANIILRDSESSQCMTTGELATSLQLGQKPIVVEAVTKDSRQEESEETLLQLGRHRLDGGPNGRGLHSSLSDKDHQEESDYAAPLNLSKRNQDHEEKPEHRLLSLDAGKVKGIELPLNLSLRASRHSPTYSSAPRPSENLPQRGDEDLDEEPYDQRQTAALALCQLATASSAASPGDFYIKAQPSKKSMESATPDSPKNTKPTKRVKATGLKRQSSNQSESKCQKPNKTIKATGRTLRRRTRCY</sequence>
<dbReference type="PANTHER" id="PTHR14678:SF1">
    <property type="entry name" value="ZINC FINGER PROTEIN 750"/>
    <property type="match status" value="1"/>
</dbReference>
<feature type="compositionally biased region" description="Polar residues" evidence="11">
    <location>
        <begin position="571"/>
        <end position="586"/>
    </location>
</feature>
<feature type="region of interest" description="Disordered" evidence="11">
    <location>
        <begin position="483"/>
        <end position="512"/>
    </location>
</feature>
<feature type="region of interest" description="Disordered" evidence="11">
    <location>
        <begin position="91"/>
        <end position="160"/>
    </location>
</feature>
<evidence type="ECO:0000256" key="8">
    <source>
        <dbReference type="ARBA" id="ARBA00023163"/>
    </source>
</evidence>